<evidence type="ECO:0000256" key="2">
    <source>
        <dbReference type="ARBA" id="ARBA00004186"/>
    </source>
</evidence>
<evidence type="ECO:0000256" key="4">
    <source>
        <dbReference type="ARBA" id="ARBA00011010"/>
    </source>
</evidence>
<evidence type="ECO:0000313" key="17">
    <source>
        <dbReference type="Proteomes" id="UP000887566"/>
    </source>
</evidence>
<evidence type="ECO:0000256" key="14">
    <source>
        <dbReference type="SAM" id="Coils"/>
    </source>
</evidence>
<evidence type="ECO:0000256" key="10">
    <source>
        <dbReference type="ARBA" id="ARBA00023017"/>
    </source>
</evidence>
<comment type="similarity">
    <text evidence="4">Belongs to the dynactin 150 kDa subunit family.</text>
</comment>
<keyword evidence="6" id="KW-0963">Cytoplasm</keyword>
<evidence type="ECO:0000259" key="16">
    <source>
        <dbReference type="PROSITE" id="PS50245"/>
    </source>
</evidence>
<keyword evidence="13" id="KW-0131">Cell cycle</keyword>
<accession>A0A914VZ45</accession>
<keyword evidence="10" id="KW-0243">Dynein</keyword>
<keyword evidence="11 14" id="KW-0175">Coiled coil</keyword>
<dbReference type="Pfam" id="PF01302">
    <property type="entry name" value="CAP_GLY"/>
    <property type="match status" value="1"/>
</dbReference>
<dbReference type="InterPro" id="IPR022157">
    <property type="entry name" value="Dynactin"/>
</dbReference>
<dbReference type="Pfam" id="PF12455">
    <property type="entry name" value="Dynactin"/>
    <property type="match status" value="1"/>
</dbReference>
<protein>
    <recommendedName>
        <fullName evidence="5">Dynactin subunit 1</fullName>
    </recommendedName>
</protein>
<evidence type="ECO:0000256" key="12">
    <source>
        <dbReference type="ARBA" id="ARBA00023212"/>
    </source>
</evidence>
<dbReference type="Gene3D" id="2.30.30.190">
    <property type="entry name" value="CAP Gly-rich-like domain"/>
    <property type="match status" value="1"/>
</dbReference>
<dbReference type="PANTHER" id="PTHR18916:SF6">
    <property type="entry name" value="DYNACTIN SUBUNIT 1"/>
    <property type="match status" value="1"/>
</dbReference>
<proteinExistence type="inferred from homology"/>
<dbReference type="SMART" id="SM01052">
    <property type="entry name" value="CAP_GLY"/>
    <property type="match status" value="1"/>
</dbReference>
<sequence>MAAREPTFDIGARVETEKGKGAVAFYGTTEFADGTWVGVVLDEPNGKNNGTVKGKPYFNCDENCGIFMRPNQIKVEGQKSKLQAPSGIKAPSSSRKEPQKGAGKPSPSPGPSPQMSPSPSLEQLKQQQVTKISPSQSTETLKQPQQIKKPSAIPHPQKENAPAASAAVTEEPKTKSPSKVASVTPQIQRTPSIDSSIRERVKKIEETPSSLPRSVPEEMSEGAELEWLRAEHKDLSEKLETLRLKRAEDKTKLVDYERCKIQLQQLLEYKSKMTDAHAEVQRQLQEARKEAKEAIEAREQHHEEMSGFSEQLEMATLDREMAEEKAELLQQELDSLKERNIELETDLEILKSEMAEPGTVKEGNSVQMKQLEQQNERLKEALVKMRDLSGASSTDAQRLSKENEELRTQIAEVAKRHDKMQQQVQLAEMQMNDLKEQVDAALGSEEMVEKLSSDNLMLEQRASELEDAIADLEQMRMMDEEMLESQRDVERDLRQELDLAAGKINEVHLQMKACAAQAQDYENTILKFRQKTSDLQEEIQDLKDQVLRAEAKARGSDDDEVTDRSSFAVFTAGKNFAETVDNEVRVVDLEHARQHAKYLKAFLPDNFGKPGGDNDAVLLSLLFPRLSSKASVLAKLLSDKNPPVPGGMRREHVTKSHKAEQWGHCAKFIYHLNALGAIVRKFETAVSRCSVERLARLAQLQPEMAAQERIIDQYLELIKTNRLDENTSFDNLVRVINYFQNIYSVHLHGDDYNANQFMSDSITQLLSGLRWFRTNCERISFFLLPGASECNLGKLVKDLSLFITESEQFCLRAKNRIPTDKDLNLNQETIEQLAEAVGSLEKAANVLHQACTVASTQVSMLPDVEGLEPKRLEELLHEGAEKVHGKMKDKTAEDAIKLSLGMLMSQVAKLADTLDKGALEVDRPETRPFPPLLDRAHARKQDAVEAEGLRWQLEKKENEIMELKKQLRIKSEDISEAKVRLEMAEKRLQSTGKEGDERVVRLQRKVDDLMSDLKKKEAEYEQTMDALQQELIGAEKEKTELKDKLKSFSKKALLANISSRDLASPSVFAPPSPGFGAVSAVHDSPLLLNQIESLKQALRYSESERRRLAGQQMQKKMTELRPLVVPNKPNGPAGLTDLDKMTNMRHDDLCQLMKESNKLTQEYVEQVRTLRLPDLTKKTEKTSPLAHLTQLTARQNRIDSWHKDLLARLIKFRAGQLYGASAPTDFAQFPTTAFAHQRSSQDRPIFARIQMLPVDKNDAGKTYTVPVDGTEWCRIQRQLVA</sequence>
<keyword evidence="7" id="KW-0132">Cell division</keyword>
<keyword evidence="9" id="KW-0498">Mitosis</keyword>
<evidence type="ECO:0000256" key="9">
    <source>
        <dbReference type="ARBA" id="ARBA00022776"/>
    </source>
</evidence>
<dbReference type="SUPFAM" id="SSF74924">
    <property type="entry name" value="Cap-Gly domain"/>
    <property type="match status" value="1"/>
</dbReference>
<evidence type="ECO:0000256" key="7">
    <source>
        <dbReference type="ARBA" id="ARBA00022618"/>
    </source>
</evidence>
<feature type="region of interest" description="Disordered" evidence="15">
    <location>
        <begin position="76"/>
        <end position="219"/>
    </location>
</feature>
<evidence type="ECO:0000256" key="5">
    <source>
        <dbReference type="ARBA" id="ARBA00016574"/>
    </source>
</evidence>
<feature type="compositionally biased region" description="Basic and acidic residues" evidence="15">
    <location>
        <begin position="196"/>
        <end position="206"/>
    </location>
</feature>
<dbReference type="PROSITE" id="PS00845">
    <property type="entry name" value="CAP_GLY_1"/>
    <property type="match status" value="1"/>
</dbReference>
<evidence type="ECO:0000256" key="13">
    <source>
        <dbReference type="ARBA" id="ARBA00023306"/>
    </source>
</evidence>
<evidence type="ECO:0000256" key="11">
    <source>
        <dbReference type="ARBA" id="ARBA00023054"/>
    </source>
</evidence>
<feature type="coiled-coil region" evidence="14">
    <location>
        <begin position="225"/>
        <end position="482"/>
    </location>
</feature>
<feature type="coiled-coil region" evidence="14">
    <location>
        <begin position="946"/>
        <end position="1051"/>
    </location>
</feature>
<feature type="coiled-coil region" evidence="14">
    <location>
        <begin position="518"/>
        <end position="559"/>
    </location>
</feature>
<dbReference type="InterPro" id="IPR036859">
    <property type="entry name" value="CAP-Gly_dom_sf"/>
</dbReference>
<name>A0A914VZ45_9BILA</name>
<evidence type="ECO:0000256" key="15">
    <source>
        <dbReference type="SAM" id="MobiDB-lite"/>
    </source>
</evidence>
<feature type="compositionally biased region" description="Polar residues" evidence="15">
    <location>
        <begin position="121"/>
        <end position="148"/>
    </location>
</feature>
<dbReference type="GO" id="GO:0005874">
    <property type="term" value="C:microtubule"/>
    <property type="evidence" value="ECO:0007669"/>
    <property type="project" value="UniProtKB-KW"/>
</dbReference>
<reference evidence="18" key="1">
    <citation type="submission" date="2022-11" db="UniProtKB">
        <authorList>
            <consortium name="WormBaseParasite"/>
        </authorList>
    </citation>
    <scope>IDENTIFICATION</scope>
</reference>
<evidence type="ECO:0000256" key="6">
    <source>
        <dbReference type="ARBA" id="ARBA00022490"/>
    </source>
</evidence>
<evidence type="ECO:0000256" key="8">
    <source>
        <dbReference type="ARBA" id="ARBA00022701"/>
    </source>
</evidence>
<feature type="compositionally biased region" description="Pro residues" evidence="15">
    <location>
        <begin position="106"/>
        <end position="116"/>
    </location>
</feature>
<feature type="domain" description="CAP-Gly" evidence="16">
    <location>
        <begin position="27"/>
        <end position="69"/>
    </location>
</feature>
<evidence type="ECO:0000256" key="3">
    <source>
        <dbReference type="ARBA" id="ARBA00004544"/>
    </source>
</evidence>
<evidence type="ECO:0000313" key="18">
    <source>
        <dbReference type="WBParaSite" id="PSAMB.scaffold277size59606.g4270.t1"/>
    </source>
</evidence>
<dbReference type="InterPro" id="IPR000938">
    <property type="entry name" value="CAP-Gly_domain"/>
</dbReference>
<dbReference type="WBParaSite" id="PSAMB.scaffold277size59606.g4270.t1">
    <property type="protein sequence ID" value="PSAMB.scaffold277size59606.g4270.t1"/>
    <property type="gene ID" value="PSAMB.scaffold277size59606.g4270"/>
</dbReference>
<dbReference type="Proteomes" id="UP000887566">
    <property type="component" value="Unplaced"/>
</dbReference>
<organism evidence="17 18">
    <name type="scientific">Plectus sambesii</name>
    <dbReference type="NCBI Taxonomy" id="2011161"/>
    <lineage>
        <taxon>Eukaryota</taxon>
        <taxon>Metazoa</taxon>
        <taxon>Ecdysozoa</taxon>
        <taxon>Nematoda</taxon>
        <taxon>Chromadorea</taxon>
        <taxon>Plectida</taxon>
        <taxon>Plectina</taxon>
        <taxon>Plectoidea</taxon>
        <taxon>Plectidae</taxon>
        <taxon>Plectus</taxon>
    </lineage>
</organism>
<dbReference type="GO" id="GO:0030286">
    <property type="term" value="C:dynein complex"/>
    <property type="evidence" value="ECO:0007669"/>
    <property type="project" value="UniProtKB-KW"/>
</dbReference>
<dbReference type="PANTHER" id="PTHR18916">
    <property type="entry name" value="DYNACTIN 1-RELATED MICROTUBULE-BINDING"/>
    <property type="match status" value="1"/>
</dbReference>
<feature type="compositionally biased region" description="Polar residues" evidence="15">
    <location>
        <begin position="175"/>
        <end position="195"/>
    </location>
</feature>
<keyword evidence="12" id="KW-0206">Cytoskeleton</keyword>
<comment type="subcellular location">
    <subcellularLocation>
        <location evidence="3">Cytoplasm</location>
        <location evidence="3">Cell cortex</location>
    </subcellularLocation>
    <subcellularLocation>
        <location evidence="1">Cytoplasm</location>
        <location evidence="1">Cytoskeleton</location>
        <location evidence="1">Microtubule organizing center</location>
        <location evidence="1">Centrosome</location>
        <location evidence="1">Centriole</location>
    </subcellularLocation>
    <subcellularLocation>
        <location evidence="2">Cytoplasm</location>
        <location evidence="2">Cytoskeleton</location>
        <location evidence="2">Spindle</location>
    </subcellularLocation>
</comment>
<keyword evidence="8" id="KW-0493">Microtubule</keyword>
<keyword evidence="17" id="KW-1185">Reference proteome</keyword>
<dbReference type="PROSITE" id="PS50245">
    <property type="entry name" value="CAP_GLY_2"/>
    <property type="match status" value="1"/>
</dbReference>
<evidence type="ECO:0000256" key="1">
    <source>
        <dbReference type="ARBA" id="ARBA00004114"/>
    </source>
</evidence>